<feature type="non-terminal residue" evidence="1">
    <location>
        <position position="1"/>
    </location>
</feature>
<name>A0ABQ7ZVI5_BRANA</name>
<protein>
    <submittedName>
        <fullName evidence="1">Uncharacterized protein</fullName>
    </submittedName>
</protein>
<accession>A0ABQ7ZVI5</accession>
<dbReference type="PANTHER" id="PTHR31152:SF15">
    <property type="entry name" value="PLAC8 FAMILY PROTEIN"/>
    <property type="match status" value="1"/>
</dbReference>
<comment type="caution">
    <text evidence="1">The sequence shown here is derived from an EMBL/GenBank/DDBJ whole genome shotgun (WGS) entry which is preliminary data.</text>
</comment>
<dbReference type="Proteomes" id="UP000824890">
    <property type="component" value="Unassembled WGS sequence"/>
</dbReference>
<evidence type="ECO:0000313" key="1">
    <source>
        <dbReference type="EMBL" id="KAH0884276.1"/>
    </source>
</evidence>
<organism evidence="1 2">
    <name type="scientific">Brassica napus</name>
    <name type="common">Rape</name>
    <dbReference type="NCBI Taxonomy" id="3708"/>
    <lineage>
        <taxon>Eukaryota</taxon>
        <taxon>Viridiplantae</taxon>
        <taxon>Streptophyta</taxon>
        <taxon>Embryophyta</taxon>
        <taxon>Tracheophyta</taxon>
        <taxon>Spermatophyta</taxon>
        <taxon>Magnoliopsida</taxon>
        <taxon>eudicotyledons</taxon>
        <taxon>Gunneridae</taxon>
        <taxon>Pentapetalae</taxon>
        <taxon>rosids</taxon>
        <taxon>malvids</taxon>
        <taxon>Brassicales</taxon>
        <taxon>Brassicaceae</taxon>
        <taxon>Brassiceae</taxon>
        <taxon>Brassica</taxon>
    </lineage>
</organism>
<dbReference type="EMBL" id="JAGKQM010000014">
    <property type="protein sequence ID" value="KAH0884276.1"/>
    <property type="molecule type" value="Genomic_DNA"/>
</dbReference>
<proteinExistence type="predicted"/>
<sequence length="171" mass="19384">VFLCFGNSVASTCFLLQDEFNIQTTQCDNCIIVLSFPSSIHIMNMCEMKTNLILAQVACIFSSVACLVGGEELSKASQILSCYAEMLYFLRRCIYNQNPIFICRHNTSLKWTKEVECLDLNQWACQRLSRCPVLINMSLLLSATLLHLTCRLKDTLIHLTHLLAIPSIEKL</sequence>
<dbReference type="PANTHER" id="PTHR31152">
    <property type="entry name" value="PLAC8 FAMILY PROTEIN"/>
    <property type="match status" value="1"/>
</dbReference>
<evidence type="ECO:0000313" key="2">
    <source>
        <dbReference type="Proteomes" id="UP000824890"/>
    </source>
</evidence>
<reference evidence="1 2" key="1">
    <citation type="submission" date="2021-05" db="EMBL/GenBank/DDBJ databases">
        <title>Genome Assembly of Synthetic Allotetraploid Brassica napus Reveals Homoeologous Exchanges between Subgenomes.</title>
        <authorList>
            <person name="Davis J.T."/>
        </authorList>
    </citation>
    <scope>NUCLEOTIDE SEQUENCE [LARGE SCALE GENOMIC DNA]</scope>
    <source>
        <strain evidence="2">cv. Da-Ae</strain>
        <tissue evidence="1">Seedling</tissue>
    </source>
</reference>
<gene>
    <name evidence="1" type="ORF">HID58_060372</name>
</gene>
<keyword evidence="2" id="KW-1185">Reference proteome</keyword>